<feature type="transmembrane region" description="Helical" evidence="8">
    <location>
        <begin position="370"/>
        <end position="393"/>
    </location>
</feature>
<evidence type="ECO:0000256" key="3">
    <source>
        <dbReference type="ARBA" id="ARBA00022692"/>
    </source>
</evidence>
<dbReference type="OrthoDB" id="4448636at2759"/>
<keyword evidence="11" id="KW-1185">Reference proteome</keyword>
<dbReference type="InterPro" id="IPR004841">
    <property type="entry name" value="AA-permease/SLC12A_dom"/>
</dbReference>
<evidence type="ECO:0000256" key="4">
    <source>
        <dbReference type="ARBA" id="ARBA00022970"/>
    </source>
</evidence>
<dbReference type="GO" id="GO:0016020">
    <property type="term" value="C:membrane"/>
    <property type="evidence" value="ECO:0007669"/>
    <property type="project" value="UniProtKB-SubCell"/>
</dbReference>
<feature type="transmembrane region" description="Helical" evidence="8">
    <location>
        <begin position="71"/>
        <end position="87"/>
    </location>
</feature>
<feature type="domain" description="Amino acid permease/ SLC12A" evidence="9">
    <location>
        <begin position="3"/>
        <end position="466"/>
    </location>
</feature>
<dbReference type="PIRSF" id="PIRSF006060">
    <property type="entry name" value="AA_transporter"/>
    <property type="match status" value="1"/>
</dbReference>
<dbReference type="EMBL" id="JAPQKS010000004">
    <property type="protein sequence ID" value="KAJ5232667.1"/>
    <property type="molecule type" value="Genomic_DNA"/>
</dbReference>
<evidence type="ECO:0000256" key="5">
    <source>
        <dbReference type="ARBA" id="ARBA00022989"/>
    </source>
</evidence>
<comment type="caution">
    <text evidence="10">The sequence shown here is derived from an EMBL/GenBank/DDBJ whole genome shotgun (WGS) entry which is preliminary data.</text>
</comment>
<gene>
    <name evidence="10" type="ORF">N7468_005623</name>
</gene>
<comment type="subcellular location">
    <subcellularLocation>
        <location evidence="1">Membrane</location>
        <topology evidence="1">Multi-pass membrane protein</topology>
    </subcellularLocation>
</comment>
<feature type="transmembrane region" description="Helical" evidence="8">
    <location>
        <begin position="107"/>
        <end position="125"/>
    </location>
</feature>
<feature type="transmembrane region" description="Helical" evidence="8">
    <location>
        <begin position="447"/>
        <end position="463"/>
    </location>
</feature>
<evidence type="ECO:0000256" key="2">
    <source>
        <dbReference type="ARBA" id="ARBA00022448"/>
    </source>
</evidence>
<evidence type="ECO:0000256" key="7">
    <source>
        <dbReference type="SAM" id="MobiDB-lite"/>
    </source>
</evidence>
<feature type="region of interest" description="Disordered" evidence="7">
    <location>
        <begin position="480"/>
        <end position="500"/>
    </location>
</feature>
<feature type="transmembrane region" description="Helical" evidence="8">
    <location>
        <begin position="240"/>
        <end position="261"/>
    </location>
</feature>
<proteinExistence type="predicted"/>
<feature type="transmembrane region" description="Helical" evidence="8">
    <location>
        <begin position="413"/>
        <end position="435"/>
    </location>
</feature>
<name>A0A9W9NZM5_9EURO</name>
<dbReference type="AlphaFoldDB" id="A0A9W9NZM5"/>
<dbReference type="PANTHER" id="PTHR43341:SF34">
    <property type="entry name" value="TRANSPORTER, PUTATIVE (EUROFUNG)-RELATED"/>
    <property type="match status" value="1"/>
</dbReference>
<keyword evidence="5 8" id="KW-1133">Transmembrane helix</keyword>
<keyword evidence="3 8" id="KW-0812">Transmembrane</keyword>
<evidence type="ECO:0000256" key="1">
    <source>
        <dbReference type="ARBA" id="ARBA00004141"/>
    </source>
</evidence>
<dbReference type="Proteomes" id="UP001150941">
    <property type="component" value="Unassembled WGS sequence"/>
</dbReference>
<accession>A0A9W9NZM5</accession>
<keyword evidence="6 8" id="KW-0472">Membrane</keyword>
<feature type="transmembrane region" description="Helical" evidence="8">
    <location>
        <begin position="341"/>
        <end position="364"/>
    </location>
</feature>
<dbReference type="InterPro" id="IPR004840">
    <property type="entry name" value="Amino_acid_permease_CS"/>
</dbReference>
<evidence type="ECO:0000259" key="9">
    <source>
        <dbReference type="Pfam" id="PF00324"/>
    </source>
</evidence>
<feature type="transmembrane region" description="Helical" evidence="8">
    <location>
        <begin position="137"/>
        <end position="160"/>
    </location>
</feature>
<evidence type="ECO:0000313" key="10">
    <source>
        <dbReference type="EMBL" id="KAJ5232667.1"/>
    </source>
</evidence>
<evidence type="ECO:0000313" key="11">
    <source>
        <dbReference type="Proteomes" id="UP001150941"/>
    </source>
</evidence>
<reference evidence="10" key="2">
    <citation type="journal article" date="2023" name="IMA Fungus">
        <title>Comparative genomic study of the Penicillium genus elucidates a diverse pangenome and 15 lateral gene transfer events.</title>
        <authorList>
            <person name="Petersen C."/>
            <person name="Sorensen T."/>
            <person name="Nielsen M.R."/>
            <person name="Sondergaard T.E."/>
            <person name="Sorensen J.L."/>
            <person name="Fitzpatrick D.A."/>
            <person name="Frisvad J.C."/>
            <person name="Nielsen K.L."/>
        </authorList>
    </citation>
    <scope>NUCLEOTIDE SEQUENCE</scope>
    <source>
        <strain evidence="10">IBT 19713</strain>
    </source>
</reference>
<dbReference type="RefSeq" id="XP_058330659.1">
    <property type="nucleotide sequence ID" value="XM_058474919.1"/>
</dbReference>
<dbReference type="GeneID" id="83202222"/>
<reference evidence="10" key="1">
    <citation type="submission" date="2022-11" db="EMBL/GenBank/DDBJ databases">
        <authorList>
            <person name="Petersen C."/>
        </authorList>
    </citation>
    <scope>NUCLEOTIDE SEQUENCE</scope>
    <source>
        <strain evidence="10">IBT 19713</strain>
    </source>
</reference>
<dbReference type="PANTHER" id="PTHR43341">
    <property type="entry name" value="AMINO ACID PERMEASE"/>
    <property type="match status" value="1"/>
</dbReference>
<dbReference type="InterPro" id="IPR050524">
    <property type="entry name" value="APC_YAT"/>
</dbReference>
<keyword evidence="4" id="KW-0029">Amino-acid transport</keyword>
<dbReference type="Gene3D" id="1.20.1740.10">
    <property type="entry name" value="Amino acid/polyamine transporter I"/>
    <property type="match status" value="1"/>
</dbReference>
<feature type="transmembrane region" description="Helical" evidence="8">
    <location>
        <begin position="180"/>
        <end position="206"/>
    </location>
</feature>
<organism evidence="10 11">
    <name type="scientific">Penicillium chermesinum</name>
    <dbReference type="NCBI Taxonomy" id="63820"/>
    <lineage>
        <taxon>Eukaryota</taxon>
        <taxon>Fungi</taxon>
        <taxon>Dikarya</taxon>
        <taxon>Ascomycota</taxon>
        <taxon>Pezizomycotina</taxon>
        <taxon>Eurotiomycetes</taxon>
        <taxon>Eurotiomycetidae</taxon>
        <taxon>Eurotiales</taxon>
        <taxon>Aspergillaceae</taxon>
        <taxon>Penicillium</taxon>
    </lineage>
</organism>
<keyword evidence="2" id="KW-0813">Transport</keyword>
<dbReference type="Pfam" id="PF00324">
    <property type="entry name" value="AA_permease"/>
    <property type="match status" value="1"/>
</dbReference>
<sequence length="540" mass="58434">MFLGPTLGTGLFIGAGQALAVGGPGSLLISYIFLSLLTYFMATAVAEVAAHSPVKHGTLITHGFLYMRNSMGFAAACLRWYTLAMFVPYEMSSAMVNLGLWNPDRTTVVLIGVFTVVIVGSNFLSDRKFRSSEVLFYRIKLGNLICLLVLSLSVAIGGASGHESNWGFRFWRKPGAFHEYLAGGLLGKFWGLMQCLLNSSIAFTLAPELIVQRIELAETVALPEANNETQPVKSKIIRKVNVDVAQCMVLYILSSLAMGIMAPFNEPLLTNAGTGAGLSPFIIGINAVRIRILPVTATLAILLSSIGSARSFLHLASHTLCALAEVNHAPRIFAIRNKWGVPWAAVVFTSMAGSFGFLCAAISSSIVTTYFMLFLNSSGYLSWLVSCGVYWRFRHRLRLQGVTNADRFAVQPFATYFGFASSAVMLVANGLVSVVPGNHNGPRGCRAIMAYIGIPAFCAFYLIHKCSNLAPSRFHSLDGSLNDAPRSPRPPKAPKAPTGRFHLRAPAPVASQGRCRVPHGRFLEGPTAMEVDQEWVVGET</sequence>
<evidence type="ECO:0000256" key="6">
    <source>
        <dbReference type="ARBA" id="ARBA00023136"/>
    </source>
</evidence>
<evidence type="ECO:0000256" key="8">
    <source>
        <dbReference type="SAM" id="Phobius"/>
    </source>
</evidence>
<dbReference type="GO" id="GO:0015171">
    <property type="term" value="F:amino acid transmembrane transporter activity"/>
    <property type="evidence" value="ECO:0007669"/>
    <property type="project" value="TreeGrafter"/>
</dbReference>
<protein>
    <recommendedName>
        <fullName evidence="9">Amino acid permease/ SLC12A domain-containing protein</fullName>
    </recommendedName>
</protein>
<dbReference type="PROSITE" id="PS00218">
    <property type="entry name" value="AMINO_ACID_PERMEASE_1"/>
    <property type="match status" value="1"/>
</dbReference>